<dbReference type="GO" id="GO:0071555">
    <property type="term" value="P:cell wall organization"/>
    <property type="evidence" value="ECO:0007669"/>
    <property type="project" value="UniProtKB-KW"/>
</dbReference>
<keyword evidence="12" id="KW-0178">Competence</keyword>
<dbReference type="Proteomes" id="UP000503405">
    <property type="component" value="Segment"/>
</dbReference>
<keyword evidence="18" id="KW-1185">Reference proteome</keyword>
<evidence type="ECO:0000256" key="1">
    <source>
        <dbReference type="ARBA" id="ARBA00001561"/>
    </source>
</evidence>
<dbReference type="SMR" id="A0A6H0X6E1"/>
<dbReference type="EMBL" id="MT254578">
    <property type="protein sequence ID" value="QIW89878.1"/>
    <property type="molecule type" value="Genomic_DNA"/>
</dbReference>
<dbReference type="Gene3D" id="2.30.30.40">
    <property type="entry name" value="SH3 Domains"/>
    <property type="match status" value="2"/>
</dbReference>
<protein>
    <recommendedName>
        <fullName evidence="14">N-acetylmuramoyl-L-alanine amidase</fullName>
        <ecNumber evidence="4">3.5.1.28</ecNumber>
    </recommendedName>
    <alternativeName>
        <fullName evidence="14">N-acetylmuramoyl-L-alanine amidase</fullName>
    </alternativeName>
</protein>
<evidence type="ECO:0000256" key="9">
    <source>
        <dbReference type="ARBA" id="ARBA00022801"/>
    </source>
</evidence>
<evidence type="ECO:0000256" key="3">
    <source>
        <dbReference type="ARBA" id="ARBA00007553"/>
    </source>
</evidence>
<dbReference type="InterPro" id="IPR002502">
    <property type="entry name" value="Amidase_domain"/>
</dbReference>
<proteinExistence type="inferred from homology"/>
<gene>
    <name evidence="17" type="ORF">Izhevsk_197</name>
</gene>
<dbReference type="GO" id="GO:0009253">
    <property type="term" value="P:peptidoglycan catabolic process"/>
    <property type="evidence" value="ECO:0007669"/>
    <property type="project" value="InterPro"/>
</dbReference>
<comment type="similarity">
    <text evidence="3">Belongs to the N-acetylmuramoyl-L-alanine amidase 2 family.</text>
</comment>
<keyword evidence="10" id="KW-0862">Zinc</keyword>
<dbReference type="GO" id="GO:0006508">
    <property type="term" value="P:proteolysis"/>
    <property type="evidence" value="ECO:0007669"/>
    <property type="project" value="UniProtKB-KW"/>
</dbReference>
<comment type="catalytic activity">
    <reaction evidence="1">
        <text>Hydrolyzes the link between N-acetylmuramoyl residues and L-amino acid residues in certain cell-wall glycopeptides.</text>
        <dbReference type="EC" id="3.5.1.28"/>
    </reaction>
</comment>
<dbReference type="InterPro" id="IPR036505">
    <property type="entry name" value="Amidase/PGRP_sf"/>
</dbReference>
<name>A0A6H0X6E1_9CAUD</name>
<evidence type="ECO:0000256" key="6">
    <source>
        <dbReference type="ARBA" id="ARBA00022638"/>
    </source>
</evidence>
<organism evidence="17 18">
    <name type="scientific">Bacillus phage Izhevsk</name>
    <dbReference type="NCBI Taxonomy" id="2724322"/>
    <lineage>
        <taxon>Viruses</taxon>
        <taxon>Duplodnaviria</taxon>
        <taxon>Heunggongvirae</taxon>
        <taxon>Uroviricota</taxon>
        <taxon>Caudoviricetes</taxon>
        <taxon>Joanripponvirinae</taxon>
        <taxon>Tsamsavirus</taxon>
        <taxon>Tsamsavirus izhevsk</taxon>
    </lineage>
</organism>
<evidence type="ECO:0000313" key="18">
    <source>
        <dbReference type="Proteomes" id="UP000503405"/>
    </source>
</evidence>
<keyword evidence="6" id="KW-0081">Bacteriolytic enzyme</keyword>
<evidence type="ECO:0000256" key="14">
    <source>
        <dbReference type="ARBA" id="ARBA00042615"/>
    </source>
</evidence>
<evidence type="ECO:0000256" key="10">
    <source>
        <dbReference type="ARBA" id="ARBA00022833"/>
    </source>
</evidence>
<keyword evidence="7" id="KW-0645">Protease</keyword>
<keyword evidence="5" id="KW-0929">Antimicrobial</keyword>
<feature type="domain" description="SH3b" evidence="15">
    <location>
        <begin position="171"/>
        <end position="237"/>
    </location>
</feature>
<dbReference type="SUPFAM" id="SSF55846">
    <property type="entry name" value="N-acetylmuramoyl-L-alanine amidase-like"/>
    <property type="match status" value="1"/>
</dbReference>
<dbReference type="GO" id="GO:0001897">
    <property type="term" value="P:symbiont-mediated cytolysis of host cell"/>
    <property type="evidence" value="ECO:0007669"/>
    <property type="project" value="UniProtKB-ARBA"/>
</dbReference>
<evidence type="ECO:0000256" key="2">
    <source>
        <dbReference type="ARBA" id="ARBA00001947"/>
    </source>
</evidence>
<dbReference type="GO" id="GO:0009254">
    <property type="term" value="P:peptidoglycan turnover"/>
    <property type="evidence" value="ECO:0007669"/>
    <property type="project" value="TreeGrafter"/>
</dbReference>
<evidence type="ECO:0000256" key="13">
    <source>
        <dbReference type="ARBA" id="ARBA00023316"/>
    </source>
</evidence>
<evidence type="ECO:0000259" key="16">
    <source>
        <dbReference type="SMART" id="SM00644"/>
    </source>
</evidence>
<keyword evidence="11" id="KW-0749">Sporulation</keyword>
<evidence type="ECO:0000256" key="5">
    <source>
        <dbReference type="ARBA" id="ARBA00022529"/>
    </source>
</evidence>
<evidence type="ECO:0000256" key="8">
    <source>
        <dbReference type="ARBA" id="ARBA00022723"/>
    </source>
</evidence>
<dbReference type="Gene3D" id="3.40.80.10">
    <property type="entry name" value="Peptidoglycan recognition protein-like"/>
    <property type="match status" value="1"/>
</dbReference>
<dbReference type="GO" id="GO:0030435">
    <property type="term" value="P:sporulation resulting in formation of a cellular spore"/>
    <property type="evidence" value="ECO:0007669"/>
    <property type="project" value="UniProtKB-KW"/>
</dbReference>
<evidence type="ECO:0000313" key="17">
    <source>
        <dbReference type="EMBL" id="QIW89878.1"/>
    </source>
</evidence>
<evidence type="ECO:0000259" key="15">
    <source>
        <dbReference type="SMART" id="SM00287"/>
    </source>
</evidence>
<feature type="domain" description="N-acetylmuramoyl-L-alanine amidase" evidence="16">
    <location>
        <begin position="15"/>
        <end position="147"/>
    </location>
</feature>
<feature type="domain" description="SH3b" evidence="15">
    <location>
        <begin position="251"/>
        <end position="309"/>
    </location>
</feature>
<evidence type="ECO:0000256" key="11">
    <source>
        <dbReference type="ARBA" id="ARBA00022969"/>
    </source>
</evidence>
<dbReference type="SMART" id="SM00644">
    <property type="entry name" value="Ami_2"/>
    <property type="match status" value="1"/>
</dbReference>
<accession>A0A6H0X6E1</accession>
<dbReference type="SMART" id="SM00287">
    <property type="entry name" value="SH3b"/>
    <property type="match status" value="2"/>
</dbReference>
<evidence type="ECO:0000256" key="7">
    <source>
        <dbReference type="ARBA" id="ARBA00022670"/>
    </source>
</evidence>
<dbReference type="CDD" id="cd06583">
    <property type="entry name" value="PGRP"/>
    <property type="match status" value="1"/>
</dbReference>
<keyword evidence="8" id="KW-0479">Metal-binding</keyword>
<dbReference type="EC" id="3.5.1.28" evidence="4"/>
<dbReference type="Pfam" id="PF01510">
    <property type="entry name" value="Amidase_2"/>
    <property type="match status" value="1"/>
</dbReference>
<dbReference type="GO" id="GO:0042742">
    <property type="term" value="P:defense response to bacterium"/>
    <property type="evidence" value="ECO:0007669"/>
    <property type="project" value="UniProtKB-KW"/>
</dbReference>
<evidence type="ECO:0000256" key="4">
    <source>
        <dbReference type="ARBA" id="ARBA00011901"/>
    </source>
</evidence>
<dbReference type="InterPro" id="IPR003646">
    <property type="entry name" value="SH3-like_bac-type"/>
</dbReference>
<keyword evidence="9" id="KW-0378">Hydrolase</keyword>
<dbReference type="PANTHER" id="PTHR30417">
    <property type="entry name" value="N-ACETYLMURAMOYL-L-ALANINE AMIDASE AMID"/>
    <property type="match status" value="1"/>
</dbReference>
<dbReference type="GO" id="GO:0046872">
    <property type="term" value="F:metal ion binding"/>
    <property type="evidence" value="ECO:0007669"/>
    <property type="project" value="UniProtKB-KW"/>
</dbReference>
<dbReference type="PANTHER" id="PTHR30417:SF11">
    <property type="entry name" value="N-ACETYLMURAMOYL-L-ALANINE AMIDASE XLYA"/>
    <property type="match status" value="1"/>
</dbReference>
<dbReference type="GO" id="GO:0008233">
    <property type="term" value="F:peptidase activity"/>
    <property type="evidence" value="ECO:0007669"/>
    <property type="project" value="UniProtKB-KW"/>
</dbReference>
<dbReference type="GO" id="GO:0008745">
    <property type="term" value="F:N-acetylmuramoyl-L-alanine amidase activity"/>
    <property type="evidence" value="ECO:0007669"/>
    <property type="project" value="UniProtKB-EC"/>
</dbReference>
<evidence type="ECO:0000256" key="12">
    <source>
        <dbReference type="ARBA" id="ARBA00023287"/>
    </source>
</evidence>
<dbReference type="GO" id="GO:0030420">
    <property type="term" value="P:establishment of competence for transformation"/>
    <property type="evidence" value="ECO:0007669"/>
    <property type="project" value="UniProtKB-KW"/>
</dbReference>
<sequence>MAISVRQKLVDSSKYSLKCPNTMTAEYITIHNTYNDASANNEVQYMITNSNATSFHFAVDDFEVVQGIPTNRNAWHCGDGTGNGNMKSIGIEICYSLSGGDRYTKAEALAVKFTAQLLRERGWGISRVKKHQDWSGKYCPHRILAEGRWQAFLNAVQTELNGGGTTQPPTSTTGVVKVVTTGLNLRTQPNASAPIIRQLGYGETYEFWAISNGWYNLGGDQWAYGDNGNYLQVISGGSVAPTPPPQPKPVTGIAYITGYNVNMRKGAGTGYSVIRQLNAPESYKVWGMKDGWLNLGGDQWIKNDSSFVRFVQD</sequence>
<reference evidence="17 18" key="1">
    <citation type="submission" date="2020-03" db="EMBL/GenBank/DDBJ databases">
        <authorList>
            <person name="Skorynina A."/>
            <person name="Kazantseva O."/>
            <person name="Baycher S."/>
            <person name="Piligrimova E."/>
            <person name="Kuliabin V."/>
            <person name="Shadrin A."/>
        </authorList>
    </citation>
    <scope>NUCLEOTIDE SEQUENCE [LARGE SCALE GENOMIC DNA]</scope>
</reference>
<keyword evidence="13" id="KW-0961">Cell wall biogenesis/degradation</keyword>
<comment type="cofactor">
    <cofactor evidence="2">
        <name>Zn(2+)</name>
        <dbReference type="ChEBI" id="CHEBI:29105"/>
    </cofactor>
</comment>
<dbReference type="InterPro" id="IPR051206">
    <property type="entry name" value="NAMLAA_amidase_2"/>
</dbReference>